<evidence type="ECO:0000313" key="1">
    <source>
        <dbReference type="EMBL" id="NJI01638.1"/>
    </source>
</evidence>
<dbReference type="Gene3D" id="3.40.1350.140">
    <property type="entry name" value="MepB-like"/>
    <property type="match status" value="1"/>
</dbReference>
<dbReference type="RefSeq" id="WP_107368313.1">
    <property type="nucleotide sequence ID" value="NZ_CP045927.1"/>
</dbReference>
<reference evidence="1" key="1">
    <citation type="submission" date="2019-11" db="EMBL/GenBank/DDBJ databases">
        <title>Whole genome comparisons of Staphylococcus agnetis isolates from cattle and chickens.</title>
        <authorList>
            <person name="Rhoads D."/>
            <person name="Shwani A."/>
            <person name="Adkins P."/>
            <person name="Calcutt M."/>
            <person name="Middleton J."/>
        </authorList>
    </citation>
    <scope>NUCLEOTIDE SEQUENCE</scope>
    <source>
        <strain evidence="1">1387</strain>
    </source>
</reference>
<dbReference type="GeneID" id="57690762"/>
<accession>A0A2T4MFV6</accession>
<dbReference type="InterPro" id="IPR011235">
    <property type="entry name" value="MepB-like"/>
</dbReference>
<protein>
    <submittedName>
        <fullName evidence="1">MepB protein</fullName>
    </submittedName>
</protein>
<dbReference type="Pfam" id="PF08877">
    <property type="entry name" value="MepB-like"/>
    <property type="match status" value="1"/>
</dbReference>
<dbReference type="AlphaFoldDB" id="A0A2T4MFV6"/>
<comment type="caution">
    <text evidence="1">The sequence shown here is derived from an EMBL/GenBank/DDBJ whole genome shotgun (WGS) entry which is preliminary data.</text>
</comment>
<sequence length="165" mass="19158">MEAYQSLKLIKYIVNQSDVLVLSDYKKELWNKKYEALNLHINGRLFKSRLANKTPNKEGYFLFIWQKNHINKNVPFHSENHIDKVIITVIDGAKVGQFIFSKEALIDHGILSSTTHTGKMAIRVYPTWIKHLNATALSTQKWQSNYFIDLSDGININDIESMYLN</sequence>
<proteinExistence type="predicted"/>
<organism evidence="1 2">
    <name type="scientific">Staphylococcus agnetis</name>
    <dbReference type="NCBI Taxonomy" id="985762"/>
    <lineage>
        <taxon>Bacteria</taxon>
        <taxon>Bacillati</taxon>
        <taxon>Bacillota</taxon>
        <taxon>Bacilli</taxon>
        <taxon>Bacillales</taxon>
        <taxon>Staphylococcaceae</taxon>
        <taxon>Staphylococcus</taxon>
    </lineage>
</organism>
<dbReference type="PIRSF" id="PIRSF032285">
    <property type="entry name" value="UCP032285"/>
    <property type="match status" value="1"/>
</dbReference>
<name>A0A2T4MFV6_9STAP</name>
<dbReference type="Proteomes" id="UP000646308">
    <property type="component" value="Unassembled WGS sequence"/>
</dbReference>
<gene>
    <name evidence="1" type="ORF">GLV84_01945</name>
</gene>
<dbReference type="EMBL" id="WMFL01000034">
    <property type="protein sequence ID" value="NJI01638.1"/>
    <property type="molecule type" value="Genomic_DNA"/>
</dbReference>
<dbReference type="InterPro" id="IPR038231">
    <property type="entry name" value="MepB-like_sf"/>
</dbReference>
<evidence type="ECO:0000313" key="2">
    <source>
        <dbReference type="Proteomes" id="UP000646308"/>
    </source>
</evidence>